<feature type="region of interest" description="Disordered" evidence="1">
    <location>
        <begin position="81"/>
        <end position="106"/>
    </location>
</feature>
<evidence type="ECO:0000313" key="2">
    <source>
        <dbReference type="Proteomes" id="UP000887565"/>
    </source>
</evidence>
<protein>
    <submittedName>
        <fullName evidence="3">Uncharacterized protein</fullName>
    </submittedName>
</protein>
<evidence type="ECO:0000313" key="3">
    <source>
        <dbReference type="WBParaSite" id="nRc.2.0.1.t01226-RA"/>
    </source>
</evidence>
<dbReference type="Proteomes" id="UP000887565">
    <property type="component" value="Unplaced"/>
</dbReference>
<evidence type="ECO:0000256" key="1">
    <source>
        <dbReference type="SAM" id="MobiDB-lite"/>
    </source>
</evidence>
<sequence length="137" mass="15252">MLRAVNDDVSIIEASPFQTATTPWSPKIGVLCEVHPCGAWSSTSPVRSQYRPTMMKNKATQRAHTVNIGLYLQTPLPPSWAPSIASSRRSTSGTQTSSRWASRHLMAKSHRSVDKWQLHALPHKSTGISNFTRHQPH</sequence>
<name>A0A915HIS3_ROMCU</name>
<dbReference type="WBParaSite" id="nRc.2.0.1.t01226-RA">
    <property type="protein sequence ID" value="nRc.2.0.1.t01226-RA"/>
    <property type="gene ID" value="nRc.2.0.1.g01226"/>
</dbReference>
<organism evidence="2 3">
    <name type="scientific">Romanomermis culicivorax</name>
    <name type="common">Nematode worm</name>
    <dbReference type="NCBI Taxonomy" id="13658"/>
    <lineage>
        <taxon>Eukaryota</taxon>
        <taxon>Metazoa</taxon>
        <taxon>Ecdysozoa</taxon>
        <taxon>Nematoda</taxon>
        <taxon>Enoplea</taxon>
        <taxon>Dorylaimia</taxon>
        <taxon>Mermithida</taxon>
        <taxon>Mermithoidea</taxon>
        <taxon>Mermithidae</taxon>
        <taxon>Romanomermis</taxon>
    </lineage>
</organism>
<feature type="compositionally biased region" description="Low complexity" evidence="1">
    <location>
        <begin position="86"/>
        <end position="99"/>
    </location>
</feature>
<accession>A0A915HIS3</accession>
<dbReference type="AlphaFoldDB" id="A0A915HIS3"/>
<proteinExistence type="predicted"/>
<keyword evidence="2" id="KW-1185">Reference proteome</keyword>
<reference evidence="3" key="1">
    <citation type="submission" date="2022-11" db="UniProtKB">
        <authorList>
            <consortium name="WormBaseParasite"/>
        </authorList>
    </citation>
    <scope>IDENTIFICATION</scope>
</reference>